<evidence type="ECO:0000256" key="1">
    <source>
        <dbReference type="SAM" id="MobiDB-lite"/>
    </source>
</evidence>
<name>A0A2P6V4I8_9CHLO</name>
<feature type="transmembrane region" description="Helical" evidence="2">
    <location>
        <begin position="52"/>
        <end position="72"/>
    </location>
</feature>
<dbReference type="GO" id="GO:0042392">
    <property type="term" value="F:sphingosine-1-phosphate phosphatase activity"/>
    <property type="evidence" value="ECO:0007669"/>
    <property type="project" value="TreeGrafter"/>
</dbReference>
<feature type="transmembrane region" description="Helical" evidence="2">
    <location>
        <begin position="204"/>
        <end position="227"/>
    </location>
</feature>
<keyword evidence="2" id="KW-0472">Membrane</keyword>
<dbReference type="InterPro" id="IPR036938">
    <property type="entry name" value="PAP2/HPO_sf"/>
</dbReference>
<proteinExistence type="predicted"/>
<feature type="transmembrane region" description="Helical" evidence="2">
    <location>
        <begin position="181"/>
        <end position="198"/>
    </location>
</feature>
<dbReference type="SUPFAM" id="SSF48317">
    <property type="entry name" value="Acid phosphatase/Vanadium-dependent haloperoxidase"/>
    <property type="match status" value="1"/>
</dbReference>
<keyword evidence="5" id="KW-1185">Reference proteome</keyword>
<dbReference type="EMBL" id="LHPF02000030">
    <property type="protein sequence ID" value="PSC68997.1"/>
    <property type="molecule type" value="Genomic_DNA"/>
</dbReference>
<feature type="domain" description="Phosphatidic acid phosphatase type 2/haloperoxidase" evidence="3">
    <location>
        <begin position="53"/>
        <end position="219"/>
    </location>
</feature>
<feature type="compositionally biased region" description="Gly residues" evidence="1">
    <location>
        <begin position="126"/>
        <end position="138"/>
    </location>
</feature>
<organism evidence="4 5">
    <name type="scientific">Micractinium conductrix</name>
    <dbReference type="NCBI Taxonomy" id="554055"/>
    <lineage>
        <taxon>Eukaryota</taxon>
        <taxon>Viridiplantae</taxon>
        <taxon>Chlorophyta</taxon>
        <taxon>core chlorophytes</taxon>
        <taxon>Trebouxiophyceae</taxon>
        <taxon>Chlorellales</taxon>
        <taxon>Chlorellaceae</taxon>
        <taxon>Chlorella clade</taxon>
        <taxon>Micractinium</taxon>
    </lineage>
</organism>
<feature type="region of interest" description="Disordered" evidence="1">
    <location>
        <begin position="119"/>
        <end position="160"/>
    </location>
</feature>
<protein>
    <submittedName>
        <fullName evidence="4">Lipid phosphate phosphatase chloroplastic</fullName>
    </submittedName>
</protein>
<dbReference type="STRING" id="554055.A0A2P6V4I8"/>
<keyword evidence="2" id="KW-1133">Transmembrane helix</keyword>
<feature type="transmembrane region" description="Helical" evidence="2">
    <location>
        <begin position="24"/>
        <end position="45"/>
    </location>
</feature>
<feature type="compositionally biased region" description="Low complexity" evidence="1">
    <location>
        <begin position="139"/>
        <end position="151"/>
    </location>
</feature>
<accession>A0A2P6V4I8</accession>
<comment type="caution">
    <text evidence="4">The sequence shown here is derived from an EMBL/GenBank/DDBJ whole genome shotgun (WGS) entry which is preliminary data.</text>
</comment>
<gene>
    <name evidence="4" type="ORF">C2E20_7438</name>
</gene>
<dbReference type="OrthoDB" id="302705at2759"/>
<reference evidence="4 5" key="1">
    <citation type="journal article" date="2018" name="Plant J.">
        <title>Genome sequences of Chlorella sorokiniana UTEX 1602 and Micractinium conductrix SAG 241.80: implications to maltose excretion by a green alga.</title>
        <authorList>
            <person name="Arriola M.B."/>
            <person name="Velmurugan N."/>
            <person name="Zhang Y."/>
            <person name="Plunkett M.H."/>
            <person name="Hondzo H."/>
            <person name="Barney B.M."/>
        </authorList>
    </citation>
    <scope>NUCLEOTIDE SEQUENCE [LARGE SCALE GENOMIC DNA]</scope>
    <source>
        <strain evidence="4 5">SAG 241.80</strain>
    </source>
</reference>
<dbReference type="Pfam" id="PF01569">
    <property type="entry name" value="PAP2"/>
    <property type="match status" value="1"/>
</dbReference>
<dbReference type="Proteomes" id="UP000239649">
    <property type="component" value="Unassembled WGS sequence"/>
</dbReference>
<dbReference type="SMART" id="SM00014">
    <property type="entry name" value="acidPPc"/>
    <property type="match status" value="1"/>
</dbReference>
<dbReference type="InterPro" id="IPR000326">
    <property type="entry name" value="PAP2/HPO"/>
</dbReference>
<evidence type="ECO:0000313" key="5">
    <source>
        <dbReference type="Proteomes" id="UP000239649"/>
    </source>
</evidence>
<evidence type="ECO:0000256" key="2">
    <source>
        <dbReference type="SAM" id="Phobius"/>
    </source>
</evidence>
<feature type="transmembrane region" description="Helical" evidence="2">
    <location>
        <begin position="92"/>
        <end position="111"/>
    </location>
</feature>
<evidence type="ECO:0000313" key="4">
    <source>
        <dbReference type="EMBL" id="PSC68997.1"/>
    </source>
</evidence>
<dbReference type="Gene3D" id="1.20.144.10">
    <property type="entry name" value="Phosphatidic acid phosphatase type 2/haloperoxidase"/>
    <property type="match status" value="1"/>
</dbReference>
<dbReference type="PANTHER" id="PTHR14969:SF13">
    <property type="entry name" value="AT30094P"/>
    <property type="match status" value="1"/>
</dbReference>
<dbReference type="PANTHER" id="PTHR14969">
    <property type="entry name" value="SPHINGOSINE-1-PHOSPHATE PHOSPHOHYDROLASE"/>
    <property type="match status" value="1"/>
</dbReference>
<evidence type="ECO:0000259" key="3">
    <source>
        <dbReference type="SMART" id="SM00014"/>
    </source>
</evidence>
<keyword evidence="2" id="KW-0812">Transmembrane</keyword>
<sequence>MAGPLNSFCIACARFAADDRFGKLLAVVAAAPYFTVYHTAVLLHARRELHMAFVFVGLLLTSGLSSAIKSALNHPRPATTCALLGNCHKAGMPSSHSAAMAYAAAMALLLFRHRRASRQAAAPPGTRGGSGSKSGTGTGAAAPAVGGSSSSGTGGTGGGGGGGSGLAEALARWVELLEIQLLLLLAAAVAYGRVYLGYHSPAQVAAGLALGAAVAALWWQVTLAACARAAPLLRLAPLRGVHLRNTLGCADVHAAEAALFADGGAARPHAN</sequence>
<dbReference type="AlphaFoldDB" id="A0A2P6V4I8"/>